<feature type="domain" description="Ig-like" evidence="3">
    <location>
        <begin position="385"/>
        <end position="473"/>
    </location>
</feature>
<keyword evidence="5" id="KW-1185">Reference proteome</keyword>
<feature type="domain" description="Ig-like" evidence="3">
    <location>
        <begin position="291"/>
        <end position="380"/>
    </location>
</feature>
<reference evidence="4" key="1">
    <citation type="submission" date="2021-04" db="EMBL/GenBank/DDBJ databases">
        <authorList>
            <consortium name="Wellcome Sanger Institute Data Sharing"/>
        </authorList>
    </citation>
    <scope>NUCLEOTIDE SEQUENCE [LARGE SCALE GENOMIC DNA]</scope>
</reference>
<dbReference type="GO" id="GO:0055013">
    <property type="term" value="P:cardiac muscle cell development"/>
    <property type="evidence" value="ECO:0007669"/>
    <property type="project" value="UniProtKB-ARBA"/>
</dbReference>
<feature type="domain" description="Ig-like" evidence="3">
    <location>
        <begin position="478"/>
        <end position="567"/>
    </location>
</feature>
<dbReference type="SMART" id="SM00408">
    <property type="entry name" value="IGc2"/>
    <property type="match status" value="6"/>
</dbReference>
<dbReference type="PANTHER" id="PTHR13817:SF151">
    <property type="entry name" value="TITIN"/>
    <property type="match status" value="1"/>
</dbReference>
<dbReference type="PANTHER" id="PTHR13817">
    <property type="entry name" value="TITIN"/>
    <property type="match status" value="1"/>
</dbReference>
<dbReference type="InParanoid" id="A0A671TSN3"/>
<dbReference type="Pfam" id="PF07679">
    <property type="entry name" value="I-set"/>
    <property type="match status" value="6"/>
</dbReference>
<dbReference type="InterPro" id="IPR013098">
    <property type="entry name" value="Ig_I-set"/>
</dbReference>
<evidence type="ECO:0000259" key="3">
    <source>
        <dbReference type="PROSITE" id="PS50835"/>
    </source>
</evidence>
<evidence type="ECO:0000256" key="2">
    <source>
        <dbReference type="ARBA" id="ARBA00023319"/>
    </source>
</evidence>
<dbReference type="Gene3D" id="2.60.40.10">
    <property type="entry name" value="Immunoglobulins"/>
    <property type="match status" value="6"/>
</dbReference>
<dbReference type="SUPFAM" id="SSF48726">
    <property type="entry name" value="Immunoglobulin"/>
    <property type="match status" value="6"/>
</dbReference>
<dbReference type="InterPro" id="IPR036179">
    <property type="entry name" value="Ig-like_dom_sf"/>
</dbReference>
<dbReference type="InterPro" id="IPR050964">
    <property type="entry name" value="Striated_Muscle_Regulatory"/>
</dbReference>
<dbReference type="GO" id="GO:0003007">
    <property type="term" value="P:heart morphogenesis"/>
    <property type="evidence" value="ECO:0007669"/>
    <property type="project" value="UniProtKB-ARBA"/>
</dbReference>
<dbReference type="InterPro" id="IPR003598">
    <property type="entry name" value="Ig_sub2"/>
</dbReference>
<dbReference type="Ensembl" id="ENSSAUT00010005442.1">
    <property type="protein sequence ID" value="ENSSAUP00010005044.1"/>
    <property type="gene ID" value="ENSSAUG00010002554.1"/>
</dbReference>
<dbReference type="FunFam" id="2.60.40.10:FF:000022">
    <property type="entry name" value="Cardiac titin"/>
    <property type="match status" value="4"/>
</dbReference>
<feature type="domain" description="Ig-like" evidence="3">
    <location>
        <begin position="6"/>
        <end position="94"/>
    </location>
</feature>
<sequence>GAQEPPTFTKRIENTATVLGKLAEFQCIVKGSPTLSVQWQKDESWILEDPKIERTFENNVATLRISACEATHSGKYTCQVVNEAGQDKCFATLTVQGIPVLVILTVKSLIAPSFIKPLVDMQEILGSFVQICCKISGSLPISVEWQKDGTKISSGVKHKLIQQDNSVSVEIEQLERSDAGVYSCKLTNAAGSCQLFLQHDVMSCNHKVTVPNATVRFKGTFKGTPPFTVKWFKDDTELMTGPTCFTGLDGLSCFLELYSVGVTQSGVYSCQVSNDAGSVRCSANLTVKEPPEFVLKLPATKFVKQGESLRLECKVSGTAPLKVTWYKHDTKVTDGGNYRTSFIDSVAVLELLSTSFDDDGVYTCEAQNDAGSVSCSTTLTVKEPPSFVKVPQPIEGLKGKDVSLYCEMSGTAPFQITWFKDRKPLMESRKYKMVSEGSSATLHVIGIESSDAGEYECKVSNSVGSETCQTSVKLREPPSFVKKLSNMTVILGEEVTLVATVKGSEPITVSWVQDKDHILRDGDNRKITFENNQVALKVFKADATTAGKYTCQLRNDAGSVECFANLTVLGL</sequence>
<dbReference type="PROSITE" id="PS50835">
    <property type="entry name" value="IG_LIKE"/>
    <property type="match status" value="6"/>
</dbReference>
<evidence type="ECO:0000313" key="4">
    <source>
        <dbReference type="Ensembl" id="ENSSAUP00010005044.1"/>
    </source>
</evidence>
<dbReference type="Proteomes" id="UP000472265">
    <property type="component" value="Chromosome 9"/>
</dbReference>
<organism evidence="4 5">
    <name type="scientific">Sparus aurata</name>
    <name type="common">Gilthead sea bream</name>
    <dbReference type="NCBI Taxonomy" id="8175"/>
    <lineage>
        <taxon>Eukaryota</taxon>
        <taxon>Metazoa</taxon>
        <taxon>Chordata</taxon>
        <taxon>Craniata</taxon>
        <taxon>Vertebrata</taxon>
        <taxon>Euteleostomi</taxon>
        <taxon>Actinopterygii</taxon>
        <taxon>Neopterygii</taxon>
        <taxon>Teleostei</taxon>
        <taxon>Neoteleostei</taxon>
        <taxon>Acanthomorphata</taxon>
        <taxon>Eupercaria</taxon>
        <taxon>Spariformes</taxon>
        <taxon>Sparidae</taxon>
        <taxon>Sparus</taxon>
    </lineage>
</organism>
<keyword evidence="1" id="KW-0677">Repeat</keyword>
<reference evidence="4" key="2">
    <citation type="submission" date="2025-08" db="UniProtKB">
        <authorList>
            <consortium name="Ensembl"/>
        </authorList>
    </citation>
    <scope>IDENTIFICATION</scope>
</reference>
<evidence type="ECO:0000313" key="5">
    <source>
        <dbReference type="Proteomes" id="UP000472265"/>
    </source>
</evidence>
<proteinExistence type="predicted"/>
<reference evidence="4" key="3">
    <citation type="submission" date="2025-09" db="UniProtKB">
        <authorList>
            <consortium name="Ensembl"/>
        </authorList>
    </citation>
    <scope>IDENTIFICATION</scope>
</reference>
<dbReference type="InterPro" id="IPR003599">
    <property type="entry name" value="Ig_sub"/>
</dbReference>
<dbReference type="SMART" id="SM00409">
    <property type="entry name" value="IG"/>
    <property type="match status" value="6"/>
</dbReference>
<accession>A0A671TSN3</accession>
<dbReference type="AlphaFoldDB" id="A0A671TSN3"/>
<dbReference type="InterPro" id="IPR013783">
    <property type="entry name" value="Ig-like_fold"/>
</dbReference>
<keyword evidence="2" id="KW-0393">Immunoglobulin domain</keyword>
<protein>
    <recommendedName>
        <fullName evidence="3">Ig-like domain-containing protein</fullName>
    </recommendedName>
</protein>
<dbReference type="GO" id="GO:0045214">
    <property type="term" value="P:sarcomere organization"/>
    <property type="evidence" value="ECO:0007669"/>
    <property type="project" value="TreeGrafter"/>
</dbReference>
<feature type="domain" description="Ig-like" evidence="3">
    <location>
        <begin position="112"/>
        <end position="188"/>
    </location>
</feature>
<dbReference type="FunFam" id="2.60.40.10:FF:000107">
    <property type="entry name" value="Myosin, light chain kinase a"/>
    <property type="match status" value="2"/>
</dbReference>
<dbReference type="GO" id="GO:0031430">
    <property type="term" value="C:M band"/>
    <property type="evidence" value="ECO:0007669"/>
    <property type="project" value="TreeGrafter"/>
</dbReference>
<dbReference type="InterPro" id="IPR007110">
    <property type="entry name" value="Ig-like_dom"/>
</dbReference>
<dbReference type="CDD" id="cd00096">
    <property type="entry name" value="Ig"/>
    <property type="match status" value="3"/>
</dbReference>
<evidence type="ECO:0000256" key="1">
    <source>
        <dbReference type="ARBA" id="ARBA00022737"/>
    </source>
</evidence>
<name>A0A671TSN3_SPAAU</name>
<feature type="domain" description="Ig-like" evidence="3">
    <location>
        <begin position="202"/>
        <end position="286"/>
    </location>
</feature>
<dbReference type="GeneTree" id="ENSGT01110000267173"/>